<organism evidence="1 2">
    <name type="scientific">Rangifer tarandus platyrhynchus</name>
    <name type="common">Svalbard reindeer</name>
    <dbReference type="NCBI Taxonomy" id="3082113"/>
    <lineage>
        <taxon>Eukaryota</taxon>
        <taxon>Metazoa</taxon>
        <taxon>Chordata</taxon>
        <taxon>Craniata</taxon>
        <taxon>Vertebrata</taxon>
        <taxon>Euteleostomi</taxon>
        <taxon>Mammalia</taxon>
        <taxon>Eutheria</taxon>
        <taxon>Laurasiatheria</taxon>
        <taxon>Artiodactyla</taxon>
        <taxon>Ruminantia</taxon>
        <taxon>Pecora</taxon>
        <taxon>Cervidae</taxon>
        <taxon>Odocoileinae</taxon>
        <taxon>Rangifer</taxon>
    </lineage>
</organism>
<sequence length="138" mass="15729">MAVAFPHYILQSIYPLLCVFTEASLLLSLQSASFLTKISLNDSQKERERERENVSSNSLMSGRHFSLRVERTFTRHGCQSLIKNNSQNQQLQVLEDKALITHSGSSKPYQEFGWAAIFHHCLLQGLRMGNSSHHLIKN</sequence>
<evidence type="ECO:0000313" key="1">
    <source>
        <dbReference type="EMBL" id="CAI9155664.1"/>
    </source>
</evidence>
<reference evidence="1" key="1">
    <citation type="submission" date="2023-04" db="EMBL/GenBank/DDBJ databases">
        <authorList>
            <consortium name="ELIXIR-Norway"/>
        </authorList>
    </citation>
    <scope>NUCLEOTIDE SEQUENCE [LARGE SCALE GENOMIC DNA]</scope>
</reference>
<name>A0ABN8Y2Y4_RANTA</name>
<evidence type="ECO:0000313" key="2">
    <source>
        <dbReference type="Proteomes" id="UP001176941"/>
    </source>
</evidence>
<dbReference type="EMBL" id="OX459949">
    <property type="protein sequence ID" value="CAI9155664.1"/>
    <property type="molecule type" value="Genomic_DNA"/>
</dbReference>
<gene>
    <name evidence="1" type="ORF">MRATA1EN1_LOCUS4626</name>
</gene>
<protein>
    <submittedName>
        <fullName evidence="1">Uncharacterized protein</fullName>
    </submittedName>
</protein>
<accession>A0ABN8Y2Y4</accession>
<proteinExistence type="predicted"/>
<dbReference type="Proteomes" id="UP001176941">
    <property type="component" value="Chromosome 13"/>
</dbReference>
<keyword evidence="2" id="KW-1185">Reference proteome</keyword>